<dbReference type="EMBL" id="BAABDM010000004">
    <property type="protein sequence ID" value="GAA4098418.1"/>
    <property type="molecule type" value="Genomic_DNA"/>
</dbReference>
<organism evidence="1 2">
    <name type="scientific">Zhongshania borealis</name>
    <dbReference type="NCBI Taxonomy" id="889488"/>
    <lineage>
        <taxon>Bacteria</taxon>
        <taxon>Pseudomonadati</taxon>
        <taxon>Pseudomonadota</taxon>
        <taxon>Gammaproteobacteria</taxon>
        <taxon>Cellvibrionales</taxon>
        <taxon>Spongiibacteraceae</taxon>
        <taxon>Zhongshania</taxon>
    </lineage>
</organism>
<reference evidence="2" key="1">
    <citation type="journal article" date="2019" name="Int. J. Syst. Evol. Microbiol.">
        <title>The Global Catalogue of Microorganisms (GCM) 10K type strain sequencing project: providing services to taxonomists for standard genome sequencing and annotation.</title>
        <authorList>
            <consortium name="The Broad Institute Genomics Platform"/>
            <consortium name="The Broad Institute Genome Sequencing Center for Infectious Disease"/>
            <person name="Wu L."/>
            <person name="Ma J."/>
        </authorList>
    </citation>
    <scope>NUCLEOTIDE SEQUENCE [LARGE SCALE GENOMIC DNA]</scope>
    <source>
        <strain evidence="2">JCM 17304</strain>
    </source>
</reference>
<gene>
    <name evidence="1" type="ORF">GCM10022414_24190</name>
</gene>
<dbReference type="Proteomes" id="UP001500392">
    <property type="component" value="Unassembled WGS sequence"/>
</dbReference>
<evidence type="ECO:0000313" key="1">
    <source>
        <dbReference type="EMBL" id="GAA4098418.1"/>
    </source>
</evidence>
<dbReference type="Pfam" id="PF14255">
    <property type="entry name" value="Zn_ribbon_21"/>
    <property type="match status" value="1"/>
</dbReference>
<accession>A0ABP7WW99</accession>
<name>A0ABP7WW99_9GAMM</name>
<dbReference type="RefSeq" id="WP_344936293.1">
    <property type="nucleotide sequence ID" value="NZ_BAABDM010000004.1"/>
</dbReference>
<evidence type="ECO:0000313" key="2">
    <source>
        <dbReference type="Proteomes" id="UP001500392"/>
    </source>
</evidence>
<proteinExistence type="predicted"/>
<sequence>MNALESVVARCPYCGERVELLIDSSEGEQQYTEDCQVCCQPMVVSVAIGDDDLPSVQLFSENDAF</sequence>
<comment type="caution">
    <text evidence="1">The sequence shown here is derived from an EMBL/GenBank/DDBJ whole genome shotgun (WGS) entry which is preliminary data.</text>
</comment>
<protein>
    <submittedName>
        <fullName evidence="1">CPXCG motif-containing cysteine-rich protein</fullName>
    </submittedName>
</protein>
<dbReference type="InterPro" id="IPR025990">
    <property type="entry name" value="zinc_ribbon_bacterial"/>
</dbReference>
<keyword evidence="2" id="KW-1185">Reference proteome</keyword>